<proteinExistence type="predicted"/>
<evidence type="ECO:0000313" key="2">
    <source>
        <dbReference type="EMBL" id="CAF9923395.1"/>
    </source>
</evidence>
<reference evidence="2" key="1">
    <citation type="submission" date="2021-03" db="EMBL/GenBank/DDBJ databases">
        <authorList>
            <person name="Tagirdzhanova G."/>
        </authorList>
    </citation>
    <scope>NUCLEOTIDE SEQUENCE</scope>
</reference>
<sequence>MAYDPRALHLVPQHLDIVRRGPQTPAVNEPSMTDANGNLVAYDPAGVDTTYKPVGNSASGK</sequence>
<evidence type="ECO:0000313" key="3">
    <source>
        <dbReference type="Proteomes" id="UP000664521"/>
    </source>
</evidence>
<gene>
    <name evidence="2" type="ORF">HETSPECPRED_005313</name>
</gene>
<name>A0A8H3IJP1_9LECA</name>
<protein>
    <submittedName>
        <fullName evidence="2">Uncharacterized protein</fullName>
    </submittedName>
</protein>
<dbReference type="AlphaFoldDB" id="A0A8H3IJP1"/>
<accession>A0A8H3IJP1</accession>
<comment type="caution">
    <text evidence="2">The sequence shown here is derived from an EMBL/GenBank/DDBJ whole genome shotgun (WGS) entry which is preliminary data.</text>
</comment>
<evidence type="ECO:0000256" key="1">
    <source>
        <dbReference type="SAM" id="MobiDB-lite"/>
    </source>
</evidence>
<dbReference type="EMBL" id="CAJPDS010000033">
    <property type="protein sequence ID" value="CAF9923395.1"/>
    <property type="molecule type" value="Genomic_DNA"/>
</dbReference>
<keyword evidence="3" id="KW-1185">Reference proteome</keyword>
<feature type="region of interest" description="Disordered" evidence="1">
    <location>
        <begin position="21"/>
        <end position="40"/>
    </location>
</feature>
<dbReference type="OrthoDB" id="4835952at2759"/>
<organism evidence="2 3">
    <name type="scientific">Heterodermia speciosa</name>
    <dbReference type="NCBI Taxonomy" id="116794"/>
    <lineage>
        <taxon>Eukaryota</taxon>
        <taxon>Fungi</taxon>
        <taxon>Dikarya</taxon>
        <taxon>Ascomycota</taxon>
        <taxon>Pezizomycotina</taxon>
        <taxon>Lecanoromycetes</taxon>
        <taxon>OSLEUM clade</taxon>
        <taxon>Lecanoromycetidae</taxon>
        <taxon>Caliciales</taxon>
        <taxon>Physciaceae</taxon>
        <taxon>Heterodermia</taxon>
    </lineage>
</organism>
<dbReference type="Proteomes" id="UP000664521">
    <property type="component" value="Unassembled WGS sequence"/>
</dbReference>